<reference evidence="2" key="2">
    <citation type="submission" date="2021-08" db="EMBL/GenBank/DDBJ databases">
        <authorList>
            <person name="Tani A."/>
            <person name="Ola A."/>
            <person name="Ogura Y."/>
            <person name="Katsura K."/>
            <person name="Hayashi T."/>
        </authorList>
    </citation>
    <scope>NUCLEOTIDE SEQUENCE</scope>
    <source>
        <strain evidence="2">NBRC 103626</strain>
    </source>
</reference>
<evidence type="ECO:0000256" key="1">
    <source>
        <dbReference type="SAM" id="MobiDB-lite"/>
    </source>
</evidence>
<dbReference type="EMBL" id="BPQM01000012">
    <property type="protein sequence ID" value="GJD77412.1"/>
    <property type="molecule type" value="Genomic_DNA"/>
</dbReference>
<evidence type="ECO:0000313" key="2">
    <source>
        <dbReference type="EMBL" id="GJD77412.1"/>
    </source>
</evidence>
<gene>
    <name evidence="2" type="ORF">NBEOAGPD_0616</name>
</gene>
<feature type="compositionally biased region" description="Polar residues" evidence="1">
    <location>
        <begin position="171"/>
        <end position="182"/>
    </location>
</feature>
<dbReference type="AlphaFoldDB" id="A0AA37HKK5"/>
<name>A0AA37HKK5_9HYPH</name>
<organism evidence="2 3">
    <name type="scientific">Methylobacterium gregans</name>
    <dbReference type="NCBI Taxonomy" id="374424"/>
    <lineage>
        <taxon>Bacteria</taxon>
        <taxon>Pseudomonadati</taxon>
        <taxon>Pseudomonadota</taxon>
        <taxon>Alphaproteobacteria</taxon>
        <taxon>Hyphomicrobiales</taxon>
        <taxon>Methylobacteriaceae</taxon>
        <taxon>Methylobacterium</taxon>
    </lineage>
</organism>
<keyword evidence="3" id="KW-1185">Reference proteome</keyword>
<accession>A0AA37HKK5</accession>
<dbReference type="Proteomes" id="UP001055108">
    <property type="component" value="Unassembled WGS sequence"/>
</dbReference>
<feature type="region of interest" description="Disordered" evidence="1">
    <location>
        <begin position="171"/>
        <end position="190"/>
    </location>
</feature>
<sequence length="269" mass="28619">MSTSQTYFANLAETASLGPSLAEVRCLERILPAAEAAYRIVEKIRRKPIADAQVSASWDKLFGAAAALVDVCECDALRVMCDACEEAPLSVRTGIIRGAVSDAAFLALNVDTSDSQHPDHRVWAAETLRTSELIDPAAFLEAVGSDAALRHPSAGDTEAWISFALTVQDTMPSRPSCPSGTSRSEDLTGHGASMIPARFAETPGGACHAVEQLLLRMEDDHPPYEHARTMVGRLRSALAEAIAALEAAASVRNLPPPGPPPAARFPRRP</sequence>
<proteinExistence type="predicted"/>
<dbReference type="RefSeq" id="WP_238301186.1">
    <property type="nucleotide sequence ID" value="NZ_BPQM01000012.1"/>
</dbReference>
<evidence type="ECO:0000313" key="3">
    <source>
        <dbReference type="Proteomes" id="UP001055108"/>
    </source>
</evidence>
<reference evidence="2" key="1">
    <citation type="journal article" date="2016" name="Front. Microbiol.">
        <title>Genome Sequence of the Piezophilic, Mesophilic Sulfate-Reducing Bacterium Desulfovibrio indicus J2T.</title>
        <authorList>
            <person name="Cao J."/>
            <person name="Maignien L."/>
            <person name="Shao Z."/>
            <person name="Alain K."/>
            <person name="Jebbar M."/>
        </authorList>
    </citation>
    <scope>NUCLEOTIDE SEQUENCE</scope>
    <source>
        <strain evidence="2">NBRC 103626</strain>
    </source>
</reference>
<protein>
    <submittedName>
        <fullName evidence="2">Uncharacterized protein</fullName>
    </submittedName>
</protein>
<comment type="caution">
    <text evidence="2">The sequence shown here is derived from an EMBL/GenBank/DDBJ whole genome shotgun (WGS) entry which is preliminary data.</text>
</comment>